<keyword evidence="2" id="KW-1185">Reference proteome</keyword>
<gene>
    <name evidence="1" type="ORF">HPB47_024688</name>
</gene>
<accession>A0AC60Q3V8</accession>
<feature type="non-terminal residue" evidence="1">
    <location>
        <position position="61"/>
    </location>
</feature>
<sequence length="61" mass="6936">LAMPAVCLVRECSTRYGKMNDIRLHKLPDDPQRRAAWLRAIDWEPRCSELAPSSLLVSPSD</sequence>
<protein>
    <submittedName>
        <fullName evidence="1">Uncharacterized protein</fullName>
    </submittedName>
</protein>
<proteinExistence type="predicted"/>
<name>A0AC60Q3V8_IXOPE</name>
<feature type="non-terminal residue" evidence="1">
    <location>
        <position position="1"/>
    </location>
</feature>
<evidence type="ECO:0000313" key="2">
    <source>
        <dbReference type="Proteomes" id="UP000805193"/>
    </source>
</evidence>
<dbReference type="Proteomes" id="UP000805193">
    <property type="component" value="Unassembled WGS sequence"/>
</dbReference>
<reference evidence="1 2" key="1">
    <citation type="journal article" date="2020" name="Cell">
        <title>Large-Scale Comparative Analyses of Tick Genomes Elucidate Their Genetic Diversity and Vector Capacities.</title>
        <authorList>
            <consortium name="Tick Genome and Microbiome Consortium (TIGMIC)"/>
            <person name="Jia N."/>
            <person name="Wang J."/>
            <person name="Shi W."/>
            <person name="Du L."/>
            <person name="Sun Y."/>
            <person name="Zhan W."/>
            <person name="Jiang J.F."/>
            <person name="Wang Q."/>
            <person name="Zhang B."/>
            <person name="Ji P."/>
            <person name="Bell-Sakyi L."/>
            <person name="Cui X.M."/>
            <person name="Yuan T.T."/>
            <person name="Jiang B.G."/>
            <person name="Yang W.F."/>
            <person name="Lam T.T."/>
            <person name="Chang Q.C."/>
            <person name="Ding S.J."/>
            <person name="Wang X.J."/>
            <person name="Zhu J.G."/>
            <person name="Ruan X.D."/>
            <person name="Zhao L."/>
            <person name="Wei J.T."/>
            <person name="Ye R.Z."/>
            <person name="Que T.C."/>
            <person name="Du C.H."/>
            <person name="Zhou Y.H."/>
            <person name="Cheng J.X."/>
            <person name="Dai P.F."/>
            <person name="Guo W.B."/>
            <person name="Han X.H."/>
            <person name="Huang E.J."/>
            <person name="Li L.F."/>
            <person name="Wei W."/>
            <person name="Gao Y.C."/>
            <person name="Liu J.Z."/>
            <person name="Shao H.Z."/>
            <person name="Wang X."/>
            <person name="Wang C.C."/>
            <person name="Yang T.C."/>
            <person name="Huo Q.B."/>
            <person name="Li W."/>
            <person name="Chen H.Y."/>
            <person name="Chen S.E."/>
            <person name="Zhou L.G."/>
            <person name="Ni X.B."/>
            <person name="Tian J.H."/>
            <person name="Sheng Y."/>
            <person name="Liu T."/>
            <person name="Pan Y.S."/>
            <person name="Xia L.Y."/>
            <person name="Li J."/>
            <person name="Zhao F."/>
            <person name="Cao W.C."/>
        </authorList>
    </citation>
    <scope>NUCLEOTIDE SEQUENCE [LARGE SCALE GENOMIC DNA]</scope>
    <source>
        <strain evidence="1">Iper-2018</strain>
    </source>
</reference>
<evidence type="ECO:0000313" key="1">
    <source>
        <dbReference type="EMBL" id="KAG0428314.1"/>
    </source>
</evidence>
<comment type="caution">
    <text evidence="1">The sequence shown here is derived from an EMBL/GenBank/DDBJ whole genome shotgun (WGS) entry which is preliminary data.</text>
</comment>
<organism evidence="1 2">
    <name type="scientific">Ixodes persulcatus</name>
    <name type="common">Taiga tick</name>
    <dbReference type="NCBI Taxonomy" id="34615"/>
    <lineage>
        <taxon>Eukaryota</taxon>
        <taxon>Metazoa</taxon>
        <taxon>Ecdysozoa</taxon>
        <taxon>Arthropoda</taxon>
        <taxon>Chelicerata</taxon>
        <taxon>Arachnida</taxon>
        <taxon>Acari</taxon>
        <taxon>Parasitiformes</taxon>
        <taxon>Ixodida</taxon>
        <taxon>Ixodoidea</taxon>
        <taxon>Ixodidae</taxon>
        <taxon>Ixodinae</taxon>
        <taxon>Ixodes</taxon>
    </lineage>
</organism>
<dbReference type="EMBL" id="JABSTQ010009539">
    <property type="protein sequence ID" value="KAG0428314.1"/>
    <property type="molecule type" value="Genomic_DNA"/>
</dbReference>